<organism evidence="2 3">
    <name type="scientific">Sphingobacterium cellulitidis</name>
    <dbReference type="NCBI Taxonomy" id="1768011"/>
    <lineage>
        <taxon>Bacteria</taxon>
        <taxon>Pseudomonadati</taxon>
        <taxon>Bacteroidota</taxon>
        <taxon>Sphingobacteriia</taxon>
        <taxon>Sphingobacteriales</taxon>
        <taxon>Sphingobacteriaceae</taxon>
        <taxon>Sphingobacterium</taxon>
    </lineage>
</organism>
<keyword evidence="1" id="KW-0812">Transmembrane</keyword>
<keyword evidence="1" id="KW-0472">Membrane</keyword>
<dbReference type="EMBL" id="BMKM01000006">
    <property type="protein sequence ID" value="GGE26142.1"/>
    <property type="molecule type" value="Genomic_DNA"/>
</dbReference>
<evidence type="ECO:0000256" key="1">
    <source>
        <dbReference type="SAM" id="Phobius"/>
    </source>
</evidence>
<feature type="transmembrane region" description="Helical" evidence="1">
    <location>
        <begin position="36"/>
        <end position="56"/>
    </location>
</feature>
<reference evidence="2" key="1">
    <citation type="journal article" date="2014" name="Int. J. Syst. Evol. Microbiol.">
        <title>Complete genome sequence of Corynebacterium casei LMG S-19264T (=DSM 44701T), isolated from a smear-ripened cheese.</title>
        <authorList>
            <consortium name="US DOE Joint Genome Institute (JGI-PGF)"/>
            <person name="Walter F."/>
            <person name="Albersmeier A."/>
            <person name="Kalinowski J."/>
            <person name="Ruckert C."/>
        </authorList>
    </citation>
    <scope>NUCLEOTIDE SEQUENCE</scope>
    <source>
        <strain evidence="2">CGMCC 1.15966</strain>
    </source>
</reference>
<dbReference type="RefSeq" id="WP_182499417.1">
    <property type="nucleotide sequence ID" value="NZ_BMKM01000006.1"/>
</dbReference>
<name>A0A8H9KU59_9SPHI</name>
<keyword evidence="3" id="KW-1185">Reference proteome</keyword>
<sequence>MRNFKESQNMVANWMLLIVLVIIGYNLYRVSPDYKAILEITDLWIFLGLVVILWLIRLKTRYNKDGIQIVFIPFIWKKFISWEDIGYAYVRSYSMMDFGGWGYRFGKKQGKAYTTKGDQGLQLVLKDGSMLMIGTQEPDEIQKILNQYKPYKDEF</sequence>
<evidence type="ECO:0000313" key="3">
    <source>
        <dbReference type="Proteomes" id="UP000614460"/>
    </source>
</evidence>
<dbReference type="Proteomes" id="UP000614460">
    <property type="component" value="Unassembled WGS sequence"/>
</dbReference>
<accession>A0A8H9KU59</accession>
<feature type="transmembrane region" description="Helical" evidence="1">
    <location>
        <begin position="12"/>
        <end position="30"/>
    </location>
</feature>
<reference evidence="2" key="2">
    <citation type="submission" date="2020-09" db="EMBL/GenBank/DDBJ databases">
        <authorList>
            <person name="Sun Q."/>
            <person name="Zhou Y."/>
        </authorList>
    </citation>
    <scope>NUCLEOTIDE SEQUENCE</scope>
    <source>
        <strain evidence="2">CGMCC 1.15966</strain>
    </source>
</reference>
<proteinExistence type="predicted"/>
<gene>
    <name evidence="2" type="ORF">GCM10011516_24770</name>
</gene>
<protein>
    <submittedName>
        <fullName evidence="2">Uncharacterized protein</fullName>
    </submittedName>
</protein>
<comment type="caution">
    <text evidence="2">The sequence shown here is derived from an EMBL/GenBank/DDBJ whole genome shotgun (WGS) entry which is preliminary data.</text>
</comment>
<keyword evidence="1" id="KW-1133">Transmembrane helix</keyword>
<evidence type="ECO:0000313" key="2">
    <source>
        <dbReference type="EMBL" id="GGE26142.1"/>
    </source>
</evidence>
<dbReference type="AlphaFoldDB" id="A0A8H9KU59"/>